<dbReference type="Proteomes" id="UP000178603">
    <property type="component" value="Unassembled WGS sequence"/>
</dbReference>
<gene>
    <name evidence="1" type="ORF">A3E44_05085</name>
</gene>
<comment type="caution">
    <text evidence="1">The sequence shown here is derived from an EMBL/GenBank/DDBJ whole genome shotgun (WGS) entry which is preliminary data.</text>
</comment>
<proteinExistence type="predicted"/>
<accession>A0A1F8ATB8</accession>
<sequence length="87" mass="9731">MIMEMQKVVSITSQGQLTVPQIMLRSLGVNGPVKAVIRKKADKLEVELKKDFWSLGGSLNTGIKLSDSDLRKARKEFGKSLVKQWSK</sequence>
<evidence type="ECO:0000313" key="2">
    <source>
        <dbReference type="Proteomes" id="UP000178603"/>
    </source>
</evidence>
<evidence type="ECO:0008006" key="3">
    <source>
        <dbReference type="Google" id="ProtNLM"/>
    </source>
</evidence>
<dbReference type="EMBL" id="MGGW01000007">
    <property type="protein sequence ID" value="OGM54992.1"/>
    <property type="molecule type" value="Genomic_DNA"/>
</dbReference>
<evidence type="ECO:0000313" key="1">
    <source>
        <dbReference type="EMBL" id="OGM54992.1"/>
    </source>
</evidence>
<reference evidence="1 2" key="1">
    <citation type="journal article" date="2016" name="Nat. Commun.">
        <title>Thousands of microbial genomes shed light on interconnected biogeochemical processes in an aquifer system.</title>
        <authorList>
            <person name="Anantharaman K."/>
            <person name="Brown C.T."/>
            <person name="Hug L.A."/>
            <person name="Sharon I."/>
            <person name="Castelle C.J."/>
            <person name="Probst A.J."/>
            <person name="Thomas B.C."/>
            <person name="Singh A."/>
            <person name="Wilkins M.J."/>
            <person name="Karaoz U."/>
            <person name="Brodie E.L."/>
            <person name="Williams K.H."/>
            <person name="Hubbard S.S."/>
            <person name="Banfield J.F."/>
        </authorList>
    </citation>
    <scope>NUCLEOTIDE SEQUENCE [LARGE SCALE GENOMIC DNA]</scope>
</reference>
<dbReference type="AlphaFoldDB" id="A0A1F8ATB8"/>
<organism evidence="1 2">
    <name type="scientific">Candidatus Woesebacteria bacterium RIFCSPHIGHO2_12_FULL_41_24</name>
    <dbReference type="NCBI Taxonomy" id="1802510"/>
    <lineage>
        <taxon>Bacteria</taxon>
        <taxon>Candidatus Woeseibacteriota</taxon>
    </lineage>
</organism>
<name>A0A1F8ATB8_9BACT</name>
<protein>
    <recommendedName>
        <fullName evidence="3">SpoVT-AbrB domain-containing protein</fullName>
    </recommendedName>
</protein>